<evidence type="ECO:0000313" key="1">
    <source>
        <dbReference type="EMBL" id="GGK20392.1"/>
    </source>
</evidence>
<gene>
    <name evidence="1" type="ORF">GCM10011583_60360</name>
</gene>
<comment type="caution">
    <text evidence="1">The sequence shown here is derived from an EMBL/GenBank/DDBJ whole genome shotgun (WGS) entry which is preliminary data.</text>
</comment>
<dbReference type="Proteomes" id="UP000660265">
    <property type="component" value="Unassembled WGS sequence"/>
</dbReference>
<keyword evidence="2" id="KW-1185">Reference proteome</keyword>
<proteinExistence type="predicted"/>
<reference evidence="2" key="1">
    <citation type="journal article" date="2019" name="Int. J. Syst. Evol. Microbiol.">
        <title>The Global Catalogue of Microorganisms (GCM) 10K type strain sequencing project: providing services to taxonomists for standard genome sequencing and annotation.</title>
        <authorList>
            <consortium name="The Broad Institute Genomics Platform"/>
            <consortium name="The Broad Institute Genome Sequencing Center for Infectious Disease"/>
            <person name="Wu L."/>
            <person name="Ma J."/>
        </authorList>
    </citation>
    <scope>NUCLEOTIDE SEQUENCE [LARGE SCALE GENOMIC DNA]</scope>
    <source>
        <strain evidence="2">CGMCC 4.7275</strain>
    </source>
</reference>
<protein>
    <submittedName>
        <fullName evidence="1">Uncharacterized protein</fullName>
    </submittedName>
</protein>
<sequence length="92" mass="9654">MGAPGARPRSTVHASCAIVRHVLPGVRPDVRQSKPIALASPWGSADTMSCHAVPTRAARNTAMTEALADLPPMIISDLFGIQPRTAEGELAE</sequence>
<name>A0ABQ2ESS4_9ACTN</name>
<organism evidence="1 2">
    <name type="scientific">Streptomyces camponoticapitis</name>
    <dbReference type="NCBI Taxonomy" id="1616125"/>
    <lineage>
        <taxon>Bacteria</taxon>
        <taxon>Bacillati</taxon>
        <taxon>Actinomycetota</taxon>
        <taxon>Actinomycetes</taxon>
        <taxon>Kitasatosporales</taxon>
        <taxon>Streptomycetaceae</taxon>
        <taxon>Streptomyces</taxon>
    </lineage>
</organism>
<accession>A0ABQ2ESS4</accession>
<evidence type="ECO:0000313" key="2">
    <source>
        <dbReference type="Proteomes" id="UP000660265"/>
    </source>
</evidence>
<dbReference type="EMBL" id="BMMV01000025">
    <property type="protein sequence ID" value="GGK20392.1"/>
    <property type="molecule type" value="Genomic_DNA"/>
</dbReference>